<keyword evidence="2" id="KW-1185">Reference proteome</keyword>
<protein>
    <submittedName>
        <fullName evidence="1">Uncharacterized protein</fullName>
    </submittedName>
</protein>
<gene>
    <name evidence="1" type="ORF">GCM10011375_32500</name>
</gene>
<dbReference type="EMBL" id="BMFN01000003">
    <property type="protein sequence ID" value="GGF74932.1"/>
    <property type="molecule type" value="Genomic_DNA"/>
</dbReference>
<evidence type="ECO:0000313" key="1">
    <source>
        <dbReference type="EMBL" id="GGF74932.1"/>
    </source>
</evidence>
<evidence type="ECO:0000313" key="2">
    <source>
        <dbReference type="Proteomes" id="UP000605392"/>
    </source>
</evidence>
<comment type="caution">
    <text evidence="1">The sequence shown here is derived from an EMBL/GenBank/DDBJ whole genome shotgun (WGS) entry which is preliminary data.</text>
</comment>
<dbReference type="Proteomes" id="UP000605392">
    <property type="component" value="Unassembled WGS sequence"/>
</dbReference>
<proteinExistence type="predicted"/>
<reference evidence="1 2" key="1">
    <citation type="journal article" date="2019" name="Int. J. Syst. Evol. Microbiol.">
        <title>The Global Catalogue of Microorganisms (GCM) 10K type strain sequencing project: providing services to taxonomists for standard genome sequencing and annotation.</title>
        <authorList>
            <consortium name="The Broad Institute Genomics Platform"/>
            <consortium name="The Broad Institute Genome Sequencing Center for Infectious Disease"/>
            <person name="Wu L."/>
            <person name="Ma J."/>
        </authorList>
    </citation>
    <scope>NUCLEOTIDE SEQUENCE [LARGE SCALE GENOMIC DNA]</scope>
    <source>
        <strain evidence="1 2">CGMCC 1.12720</strain>
    </source>
</reference>
<sequence length="64" mass="7421">MLTWGLRLHYALRGQGAQLPGLVLPRLARLILSELGLRLCGQSTLKLFTHVFMRWVRSQNYEQL</sequence>
<organism evidence="1 2">
    <name type="scientific">Hymenobacter qilianensis</name>
    <dbReference type="NCBI Taxonomy" id="1385715"/>
    <lineage>
        <taxon>Bacteria</taxon>
        <taxon>Pseudomonadati</taxon>
        <taxon>Bacteroidota</taxon>
        <taxon>Cytophagia</taxon>
        <taxon>Cytophagales</taxon>
        <taxon>Hymenobacteraceae</taxon>
        <taxon>Hymenobacter</taxon>
    </lineage>
</organism>
<name>A0ACB5PV91_9BACT</name>
<accession>A0ACB5PV91</accession>